<reference evidence="4" key="1">
    <citation type="journal article" date="2019" name="Int. J. Syst. Evol. Microbiol.">
        <title>The Global Catalogue of Microorganisms (GCM) 10K type strain sequencing project: providing services to taxonomists for standard genome sequencing and annotation.</title>
        <authorList>
            <consortium name="The Broad Institute Genomics Platform"/>
            <consortium name="The Broad Institute Genome Sequencing Center for Infectious Disease"/>
            <person name="Wu L."/>
            <person name="Ma J."/>
        </authorList>
    </citation>
    <scope>NUCLEOTIDE SEQUENCE [LARGE SCALE GENOMIC DNA]</scope>
    <source>
        <strain evidence="4">CGMCC 4.7683</strain>
    </source>
</reference>
<keyword evidence="2" id="KW-0732">Signal</keyword>
<evidence type="ECO:0000256" key="1">
    <source>
        <dbReference type="SAM" id="MobiDB-lite"/>
    </source>
</evidence>
<dbReference type="Proteomes" id="UP000635387">
    <property type="component" value="Unassembled WGS sequence"/>
</dbReference>
<name>A0ABQ3LF87_9PSEU</name>
<feature type="region of interest" description="Disordered" evidence="1">
    <location>
        <begin position="123"/>
        <end position="146"/>
    </location>
</feature>
<feature type="signal peptide" evidence="2">
    <location>
        <begin position="1"/>
        <end position="28"/>
    </location>
</feature>
<keyword evidence="4" id="KW-1185">Reference proteome</keyword>
<sequence length="446" mass="41710">MTPSSRRLIATTVTALGVFALVASPAQAAEIAVPCDPGVLVQAIADANATTTPDTLSLAANCVYALTAVADTTDSAGLPAVKGKLTIKGNNATIARAKDAPQFRIISNWGDLSLDKVTITGGHAPDGVGTDAAGKGKGGEDGGGIENWGPLTITDSVITGNTAGSGAPGVDATATTSAGTGGNGGFGGGIYSYSSSRITLTITGGSVAGNSAGAGGRGGIGVAANSGGLGGVGGFGGGAVAQGSTALRITGSSITGNSAGAGGPGGAGGAERARAGGGGHGGTGAGVFLATSRGVLLNPVIAGTSIAGNVAGRGGDGGVAGPDGYSGYSGDGGSGGGLSVFSDSLTLDGGKISDNAVGEPGAGSYPFPEASFGGGIYTLGGRVTLANGAVVSGNRPDNCSSVADVPGCVNGSGARAAGADGQERRAADLATVEAAVSARSGARVRG</sequence>
<proteinExistence type="predicted"/>
<feature type="compositionally biased region" description="Gly residues" evidence="1">
    <location>
        <begin position="259"/>
        <end position="278"/>
    </location>
</feature>
<feature type="chain" id="PRO_5046613305" evidence="2">
    <location>
        <begin position="29"/>
        <end position="446"/>
    </location>
</feature>
<evidence type="ECO:0000313" key="3">
    <source>
        <dbReference type="EMBL" id="GHH06896.1"/>
    </source>
</evidence>
<evidence type="ECO:0000313" key="4">
    <source>
        <dbReference type="Proteomes" id="UP000635387"/>
    </source>
</evidence>
<comment type="caution">
    <text evidence="3">The sequence shown here is derived from an EMBL/GenBank/DDBJ whole genome shotgun (WGS) entry which is preliminary data.</text>
</comment>
<protein>
    <submittedName>
        <fullName evidence="3">Membrane protein</fullName>
    </submittedName>
</protein>
<dbReference type="RefSeq" id="WP_229907623.1">
    <property type="nucleotide sequence ID" value="NZ_BNAY01000001.1"/>
</dbReference>
<accession>A0ABQ3LF87</accession>
<feature type="region of interest" description="Disordered" evidence="1">
    <location>
        <begin position="255"/>
        <end position="278"/>
    </location>
</feature>
<organism evidence="3 4">
    <name type="scientific">Amycolatopsis oliviviridis</name>
    <dbReference type="NCBI Taxonomy" id="1471590"/>
    <lineage>
        <taxon>Bacteria</taxon>
        <taxon>Bacillati</taxon>
        <taxon>Actinomycetota</taxon>
        <taxon>Actinomycetes</taxon>
        <taxon>Pseudonocardiales</taxon>
        <taxon>Pseudonocardiaceae</taxon>
        <taxon>Amycolatopsis</taxon>
    </lineage>
</organism>
<gene>
    <name evidence="3" type="ORF">GCM10017790_13070</name>
</gene>
<dbReference type="EMBL" id="BNAY01000001">
    <property type="protein sequence ID" value="GHH06896.1"/>
    <property type="molecule type" value="Genomic_DNA"/>
</dbReference>
<evidence type="ECO:0000256" key="2">
    <source>
        <dbReference type="SAM" id="SignalP"/>
    </source>
</evidence>